<dbReference type="Gene3D" id="3.40.50.1820">
    <property type="entry name" value="alpha/beta hydrolase"/>
    <property type="match status" value="1"/>
</dbReference>
<keyword evidence="4" id="KW-1185">Reference proteome</keyword>
<dbReference type="Proteomes" id="UP000235023">
    <property type="component" value="Unassembled WGS sequence"/>
</dbReference>
<dbReference type="Pfam" id="PF07859">
    <property type="entry name" value="Abhydrolase_3"/>
    <property type="match status" value="1"/>
</dbReference>
<evidence type="ECO:0000259" key="2">
    <source>
        <dbReference type="Pfam" id="PF07859"/>
    </source>
</evidence>
<gene>
    <name evidence="3" type="ORF">BDW42DRAFT_169109</name>
</gene>
<proteinExistence type="predicted"/>
<dbReference type="EMBL" id="KZ559538">
    <property type="protein sequence ID" value="PLN81279.1"/>
    <property type="molecule type" value="Genomic_DNA"/>
</dbReference>
<feature type="domain" description="Alpha/beta hydrolase fold-3" evidence="2">
    <location>
        <begin position="90"/>
        <end position="295"/>
    </location>
</feature>
<reference evidence="4" key="1">
    <citation type="submission" date="2017-12" db="EMBL/GenBank/DDBJ databases">
        <authorList>
            <consortium name="DOE Joint Genome Institute"/>
            <person name="Mondo S.J."/>
            <person name="Kjaerbolling I."/>
            <person name="Vesth T.C."/>
            <person name="Frisvad J.C."/>
            <person name="Nybo J.L."/>
            <person name="Theobald S."/>
            <person name="Kuo A."/>
            <person name="Bowyer P."/>
            <person name="Matsuda Y."/>
            <person name="Lyhne E.K."/>
            <person name="Kogle M.E."/>
            <person name="Clum A."/>
            <person name="Lipzen A."/>
            <person name="Salamov A."/>
            <person name="Ngan C.Y."/>
            <person name="Daum C."/>
            <person name="Chiniquy J."/>
            <person name="Barry K."/>
            <person name="LaButti K."/>
            <person name="Haridas S."/>
            <person name="Simmons B.A."/>
            <person name="Magnuson J.K."/>
            <person name="Mortensen U.H."/>
            <person name="Larsen T.O."/>
            <person name="Grigoriev I.V."/>
            <person name="Baker S.E."/>
            <person name="Andersen M.R."/>
            <person name="Nordberg H.P."/>
            <person name="Cantor M.N."/>
            <person name="Hua S.X."/>
        </authorList>
    </citation>
    <scope>NUCLEOTIDE SEQUENCE [LARGE SCALE GENOMIC DNA]</scope>
    <source>
        <strain evidence="4">IBT 19404</strain>
    </source>
</reference>
<dbReference type="PANTHER" id="PTHR48081:SF8">
    <property type="entry name" value="ALPHA_BETA HYDROLASE FOLD-3 DOMAIN-CONTAINING PROTEIN-RELATED"/>
    <property type="match status" value="1"/>
</dbReference>
<evidence type="ECO:0000313" key="3">
    <source>
        <dbReference type="EMBL" id="PLN81279.1"/>
    </source>
</evidence>
<dbReference type="AlphaFoldDB" id="A0A2J5HVM6"/>
<keyword evidence="1 3" id="KW-0378">Hydrolase</keyword>
<sequence length="323" mass="35310">MSTDLHKPEIHPDLQEMHNTLSKSPKFNLVDDLDKARVAFNFKVENVLQGYEGTVSHKDTDIPGPTGPMKATILRPKHQKHTTAEETPGILHIHGGGHCVGSRFFGVIPLLPCITALGAVCVTAEYRLTPEHPQPAQLDDTYAALAWMSAHAQELGFNPRKLIVYGGSAGGNLAAGVSLLARDRAGPSVLGQVLVYPWLDDSNETLSMKQCADFQPWTRQKAIVACDWAFGKNREHVSGYTVPSHATDLEGLPATFIDVGTADPFRDESVDFAAGLLRCGVSVEMHLWPGCWHGFDYLVPNATISRRAVAARVEWLQDLLSRS</sequence>
<dbReference type="SUPFAM" id="SSF53474">
    <property type="entry name" value="alpha/beta-Hydrolases"/>
    <property type="match status" value="1"/>
</dbReference>
<evidence type="ECO:0000256" key="1">
    <source>
        <dbReference type="ARBA" id="ARBA00022801"/>
    </source>
</evidence>
<dbReference type="InterPro" id="IPR029058">
    <property type="entry name" value="AB_hydrolase_fold"/>
</dbReference>
<name>A0A2J5HVM6_9EURO</name>
<dbReference type="InterPro" id="IPR050300">
    <property type="entry name" value="GDXG_lipolytic_enzyme"/>
</dbReference>
<protein>
    <submittedName>
        <fullName evidence="3">Alpha/Beta hydrolase protein</fullName>
    </submittedName>
</protein>
<organism evidence="3 4">
    <name type="scientific">Aspergillus taichungensis</name>
    <dbReference type="NCBI Taxonomy" id="482145"/>
    <lineage>
        <taxon>Eukaryota</taxon>
        <taxon>Fungi</taxon>
        <taxon>Dikarya</taxon>
        <taxon>Ascomycota</taxon>
        <taxon>Pezizomycotina</taxon>
        <taxon>Eurotiomycetes</taxon>
        <taxon>Eurotiomycetidae</taxon>
        <taxon>Eurotiales</taxon>
        <taxon>Aspergillaceae</taxon>
        <taxon>Aspergillus</taxon>
        <taxon>Aspergillus subgen. Circumdati</taxon>
    </lineage>
</organism>
<dbReference type="PANTHER" id="PTHR48081">
    <property type="entry name" value="AB HYDROLASE SUPERFAMILY PROTEIN C4A8.06C"/>
    <property type="match status" value="1"/>
</dbReference>
<dbReference type="GO" id="GO:0016787">
    <property type="term" value="F:hydrolase activity"/>
    <property type="evidence" value="ECO:0007669"/>
    <property type="project" value="UniProtKB-KW"/>
</dbReference>
<accession>A0A2J5HVM6</accession>
<evidence type="ECO:0000313" key="4">
    <source>
        <dbReference type="Proteomes" id="UP000235023"/>
    </source>
</evidence>
<dbReference type="OrthoDB" id="433474at2759"/>
<dbReference type="InterPro" id="IPR013094">
    <property type="entry name" value="AB_hydrolase_3"/>
</dbReference>